<feature type="binding site" evidence="8">
    <location>
        <begin position="175"/>
        <end position="182"/>
    </location>
    <ligand>
        <name>NAD(+)</name>
        <dbReference type="ChEBI" id="CHEBI:57540"/>
    </ligand>
</feature>
<feature type="domain" description="FAD/NAD(P)-binding" evidence="12">
    <location>
        <begin position="7"/>
        <end position="319"/>
    </location>
</feature>
<evidence type="ECO:0000256" key="10">
    <source>
        <dbReference type="RuleBase" id="RU003691"/>
    </source>
</evidence>
<evidence type="ECO:0000256" key="6">
    <source>
        <dbReference type="ARBA" id="ARBA00023284"/>
    </source>
</evidence>
<organism evidence="13 14">
    <name type="scientific">Altererythrobacter rubellus</name>
    <dbReference type="NCBI Taxonomy" id="2173831"/>
    <lineage>
        <taxon>Bacteria</taxon>
        <taxon>Pseudomonadati</taxon>
        <taxon>Pseudomonadota</taxon>
        <taxon>Alphaproteobacteria</taxon>
        <taxon>Sphingomonadales</taxon>
        <taxon>Erythrobacteraceae</taxon>
        <taxon>Altererythrobacter</taxon>
    </lineage>
</organism>
<dbReference type="Gene3D" id="3.30.390.30">
    <property type="match status" value="1"/>
</dbReference>
<evidence type="ECO:0000313" key="14">
    <source>
        <dbReference type="Proteomes" id="UP001231445"/>
    </source>
</evidence>
<gene>
    <name evidence="13" type="primary">gorA</name>
    <name evidence="13" type="ORF">QQX03_08905</name>
</gene>
<keyword evidence="4 10" id="KW-0560">Oxidoreductase</keyword>
<protein>
    <submittedName>
        <fullName evidence="13">Glutathione-disulfide reductase</fullName>
        <ecNumber evidence="13">1.8.1.7</ecNumber>
    </submittedName>
</protein>
<dbReference type="GO" id="GO:0050660">
    <property type="term" value="F:flavin adenine dinucleotide binding"/>
    <property type="evidence" value="ECO:0007669"/>
    <property type="project" value="InterPro"/>
</dbReference>
<keyword evidence="8" id="KW-0547">Nucleotide-binding</keyword>
<reference evidence="13 14" key="1">
    <citation type="submission" date="2023-06" db="EMBL/GenBank/DDBJ databases">
        <title>Altererythrobacter rubellus NBRC 112769 genome.</title>
        <authorList>
            <person name="Zhang K."/>
        </authorList>
    </citation>
    <scope>NUCLEOTIDE SEQUENCE [LARGE SCALE GENOMIC DNA]</scope>
    <source>
        <strain evidence="13 14">NBRC 112769</strain>
    </source>
</reference>
<evidence type="ECO:0000256" key="8">
    <source>
        <dbReference type="PIRSR" id="PIRSR000350-3"/>
    </source>
</evidence>
<evidence type="ECO:0000256" key="5">
    <source>
        <dbReference type="ARBA" id="ARBA00023157"/>
    </source>
</evidence>
<dbReference type="SUPFAM" id="SSF51905">
    <property type="entry name" value="FAD/NAD(P)-binding domain"/>
    <property type="match status" value="1"/>
</dbReference>
<feature type="binding site" evidence="8">
    <location>
        <position position="304"/>
    </location>
    <ligand>
        <name>FAD</name>
        <dbReference type="ChEBI" id="CHEBI:57692"/>
    </ligand>
</feature>
<feature type="disulfide bond" description="Redox-active" evidence="9">
    <location>
        <begin position="43"/>
        <end position="48"/>
    </location>
</feature>
<dbReference type="GO" id="GO:0045454">
    <property type="term" value="P:cell redox homeostasis"/>
    <property type="evidence" value="ECO:0007669"/>
    <property type="project" value="InterPro"/>
</dbReference>
<dbReference type="NCBIfam" id="NF004776">
    <property type="entry name" value="PRK06116.1"/>
    <property type="match status" value="1"/>
</dbReference>
<feature type="binding site" evidence="8">
    <location>
        <position position="263"/>
    </location>
    <ligand>
        <name>NAD(+)</name>
        <dbReference type="ChEBI" id="CHEBI:57540"/>
    </ligand>
</feature>
<feature type="active site" description="Proton acceptor" evidence="7">
    <location>
        <position position="437"/>
    </location>
</feature>
<keyword evidence="3 8" id="KW-0274">FAD</keyword>
<comment type="similarity">
    <text evidence="1 10">Belongs to the class-I pyridine nucleotide-disulfide oxidoreductase family.</text>
</comment>
<comment type="cofactor">
    <cofactor evidence="8">
        <name>FAD</name>
        <dbReference type="ChEBI" id="CHEBI:57692"/>
    </cofactor>
    <text evidence="8">Binds 1 FAD per subunit.</text>
</comment>
<dbReference type="RefSeq" id="WP_285975391.1">
    <property type="nucleotide sequence ID" value="NZ_CP127221.1"/>
</dbReference>
<dbReference type="InterPro" id="IPR004099">
    <property type="entry name" value="Pyr_nucl-diS_OxRdtase_dimer"/>
</dbReference>
<dbReference type="Gene3D" id="3.50.50.60">
    <property type="entry name" value="FAD/NAD(P)-binding domain"/>
    <property type="match status" value="2"/>
</dbReference>
<dbReference type="GO" id="GO:0034599">
    <property type="term" value="P:cellular response to oxidative stress"/>
    <property type="evidence" value="ECO:0007669"/>
    <property type="project" value="TreeGrafter"/>
</dbReference>
<feature type="domain" description="Pyridine nucleotide-disulphide oxidoreductase dimerisation" evidence="11">
    <location>
        <begin position="339"/>
        <end position="445"/>
    </location>
</feature>
<keyword evidence="2 10" id="KW-0285">Flavoprotein</keyword>
<dbReference type="PROSITE" id="PS00076">
    <property type="entry name" value="PYRIDINE_REDOX_1"/>
    <property type="match status" value="1"/>
</dbReference>
<dbReference type="GO" id="GO:0005829">
    <property type="term" value="C:cytosol"/>
    <property type="evidence" value="ECO:0007669"/>
    <property type="project" value="TreeGrafter"/>
</dbReference>
<name>A0A9Y2B8M4_9SPHN</name>
<dbReference type="InterPro" id="IPR036188">
    <property type="entry name" value="FAD/NAD-bd_sf"/>
</dbReference>
<dbReference type="InterPro" id="IPR001100">
    <property type="entry name" value="Pyr_nuc-diS_OxRdtase"/>
</dbReference>
<dbReference type="Pfam" id="PF07992">
    <property type="entry name" value="Pyr_redox_2"/>
    <property type="match status" value="1"/>
</dbReference>
<dbReference type="PRINTS" id="PR00368">
    <property type="entry name" value="FADPNR"/>
</dbReference>
<keyword evidence="8" id="KW-0520">NAD</keyword>
<evidence type="ECO:0000256" key="9">
    <source>
        <dbReference type="PIRSR" id="PIRSR000350-4"/>
    </source>
</evidence>
<dbReference type="Proteomes" id="UP001231445">
    <property type="component" value="Chromosome"/>
</dbReference>
<dbReference type="InterPro" id="IPR046952">
    <property type="entry name" value="GSHR/TRXR-like"/>
</dbReference>
<evidence type="ECO:0000256" key="2">
    <source>
        <dbReference type="ARBA" id="ARBA00022630"/>
    </source>
</evidence>
<sequence>MPEYDYDLFTIGAGSGGVRASRVAAAHGAKVAVAEEYRVGGTCVIRGCVPKKMLVYGSMFAEELGHAETLGWTIEGKRFDWATLRDFVNADVDRLEGLYGNTLASHDVEVFAERATITGPHSLRLASGREVTAKYILVATGAWPAMPEFPGLEHCISSNEVFHLEQQPKCLMVVGGGYIAMEFAGIFNALGSEVTVVNRTDRILRSYDAQIVDRMLHIAMGRGIDFRMHSQIKSVEKGADGCLVVDLGDSNPVKVDQVLIATGRDPNSVGLGLECAGIEMADNGAIKVDEYNRTSCDSIYAVGDVTDRVQLTPVAIREGHAFADTVFGGNPRMIDYGSIPSAVFSQPPLAGVGLTEEEARAKYGDVKVYTSDFRPMKNIFSPHAERGLYKMIVEATSEKVLGIHMIGPESPEILQAAAVAVKAGLTKQAFDDTVALHPSMAEELVLLK</sequence>
<evidence type="ECO:0000256" key="7">
    <source>
        <dbReference type="PIRSR" id="PIRSR000350-2"/>
    </source>
</evidence>
<dbReference type="SUPFAM" id="SSF55424">
    <property type="entry name" value="FAD/NAD-linked reductases, dimerisation (C-terminal) domain"/>
    <property type="match status" value="1"/>
</dbReference>
<keyword evidence="5" id="KW-1015">Disulfide bond</keyword>
<evidence type="ECO:0000256" key="3">
    <source>
        <dbReference type="ARBA" id="ARBA00022827"/>
    </source>
</evidence>
<dbReference type="GO" id="GO:0006749">
    <property type="term" value="P:glutathione metabolic process"/>
    <property type="evidence" value="ECO:0007669"/>
    <property type="project" value="TreeGrafter"/>
</dbReference>
<evidence type="ECO:0000256" key="1">
    <source>
        <dbReference type="ARBA" id="ARBA00007532"/>
    </source>
</evidence>
<dbReference type="PRINTS" id="PR00411">
    <property type="entry name" value="PNDRDTASEI"/>
</dbReference>
<evidence type="ECO:0000313" key="13">
    <source>
        <dbReference type="EMBL" id="WIW95075.1"/>
    </source>
</evidence>
<dbReference type="EMBL" id="CP127221">
    <property type="protein sequence ID" value="WIW95075.1"/>
    <property type="molecule type" value="Genomic_DNA"/>
</dbReference>
<dbReference type="Pfam" id="PF02852">
    <property type="entry name" value="Pyr_redox_dim"/>
    <property type="match status" value="1"/>
</dbReference>
<evidence type="ECO:0000256" key="4">
    <source>
        <dbReference type="ARBA" id="ARBA00023002"/>
    </source>
</evidence>
<keyword evidence="6 10" id="KW-0676">Redox-active center</keyword>
<dbReference type="GO" id="GO:0004362">
    <property type="term" value="F:glutathione-disulfide reductase (NADPH) activity"/>
    <property type="evidence" value="ECO:0007669"/>
    <property type="project" value="UniProtKB-EC"/>
</dbReference>
<accession>A0A9Y2B8M4</accession>
<evidence type="ECO:0000259" key="12">
    <source>
        <dbReference type="Pfam" id="PF07992"/>
    </source>
</evidence>
<dbReference type="PANTHER" id="PTHR42737:SF2">
    <property type="entry name" value="GLUTATHIONE REDUCTASE"/>
    <property type="match status" value="1"/>
</dbReference>
<keyword evidence="14" id="KW-1185">Reference proteome</keyword>
<evidence type="ECO:0000259" key="11">
    <source>
        <dbReference type="Pfam" id="PF02852"/>
    </source>
</evidence>
<dbReference type="KEGG" id="arue:QQX03_08905"/>
<dbReference type="PIRSF" id="PIRSF000350">
    <property type="entry name" value="Mercury_reductase_MerA"/>
    <property type="match status" value="1"/>
</dbReference>
<dbReference type="InterPro" id="IPR016156">
    <property type="entry name" value="FAD/NAD-linked_Rdtase_dimer_sf"/>
</dbReference>
<dbReference type="PANTHER" id="PTHR42737">
    <property type="entry name" value="GLUTATHIONE REDUCTASE"/>
    <property type="match status" value="1"/>
</dbReference>
<dbReference type="InterPro" id="IPR012999">
    <property type="entry name" value="Pyr_OxRdtase_I_AS"/>
</dbReference>
<feature type="binding site" evidence="8">
    <location>
        <position position="52"/>
    </location>
    <ligand>
        <name>FAD</name>
        <dbReference type="ChEBI" id="CHEBI:57692"/>
    </ligand>
</feature>
<dbReference type="EC" id="1.8.1.7" evidence="13"/>
<dbReference type="AlphaFoldDB" id="A0A9Y2B8M4"/>
<dbReference type="InterPro" id="IPR023753">
    <property type="entry name" value="FAD/NAD-binding_dom"/>
</dbReference>
<proteinExistence type="inferred from homology"/>